<dbReference type="Pfam" id="PF00196">
    <property type="entry name" value="GerE"/>
    <property type="match status" value="1"/>
</dbReference>
<dbReference type="CDD" id="cd17535">
    <property type="entry name" value="REC_NarL-like"/>
    <property type="match status" value="1"/>
</dbReference>
<dbReference type="InterPro" id="IPR016032">
    <property type="entry name" value="Sig_transdc_resp-reg_C-effctor"/>
</dbReference>
<organism evidence="6 7">
    <name type="scientific">Burkholderia ubonensis</name>
    <dbReference type="NCBI Taxonomy" id="101571"/>
    <lineage>
        <taxon>Bacteria</taxon>
        <taxon>Pseudomonadati</taxon>
        <taxon>Pseudomonadota</taxon>
        <taxon>Betaproteobacteria</taxon>
        <taxon>Burkholderiales</taxon>
        <taxon>Burkholderiaceae</taxon>
        <taxon>Burkholderia</taxon>
        <taxon>Burkholderia cepacia complex</taxon>
    </lineage>
</organism>
<dbReference type="PANTHER" id="PTHR43214:SF17">
    <property type="entry name" value="TRANSCRIPTIONAL REGULATORY PROTEIN RCSB"/>
    <property type="match status" value="1"/>
</dbReference>
<keyword evidence="2" id="KW-0238">DNA-binding</keyword>
<dbReference type="Proteomes" id="UP000060630">
    <property type="component" value="Unassembled WGS sequence"/>
</dbReference>
<comment type="caution">
    <text evidence="6">The sequence shown here is derived from an EMBL/GenBank/DDBJ whole genome shotgun (WGS) entry which is preliminary data.</text>
</comment>
<feature type="domain" description="Response regulatory" evidence="5">
    <location>
        <begin position="5"/>
        <end position="125"/>
    </location>
</feature>
<dbReference type="GO" id="GO:0006355">
    <property type="term" value="P:regulation of DNA-templated transcription"/>
    <property type="evidence" value="ECO:0007669"/>
    <property type="project" value="InterPro"/>
</dbReference>
<dbReference type="InterPro" id="IPR000792">
    <property type="entry name" value="Tscrpt_reg_LuxR_C"/>
</dbReference>
<dbReference type="RefSeq" id="WP_059764137.1">
    <property type="nucleotide sequence ID" value="NZ_LPBY01000034.1"/>
</dbReference>
<dbReference type="SMART" id="SM00421">
    <property type="entry name" value="HTH_LUXR"/>
    <property type="match status" value="1"/>
</dbReference>
<dbReference type="Pfam" id="PF00072">
    <property type="entry name" value="Response_reg"/>
    <property type="match status" value="1"/>
</dbReference>
<dbReference type="InterPro" id="IPR001789">
    <property type="entry name" value="Sig_transdc_resp-reg_receiver"/>
</dbReference>
<dbReference type="InterPro" id="IPR039420">
    <property type="entry name" value="WalR-like"/>
</dbReference>
<name>A0A106CB28_9BURK</name>
<dbReference type="CDD" id="cd06170">
    <property type="entry name" value="LuxR_C_like"/>
    <property type="match status" value="1"/>
</dbReference>
<dbReference type="PROSITE" id="PS50043">
    <property type="entry name" value="HTH_LUXR_2"/>
    <property type="match status" value="1"/>
</dbReference>
<dbReference type="GO" id="GO:0000160">
    <property type="term" value="P:phosphorelay signal transduction system"/>
    <property type="evidence" value="ECO:0007669"/>
    <property type="project" value="InterPro"/>
</dbReference>
<accession>A0A106CB28</accession>
<protein>
    <recommendedName>
        <fullName evidence="8">LuxR family transcriptional regulator</fullName>
    </recommendedName>
</protein>
<dbReference type="EMBL" id="LPHD01000186">
    <property type="protein sequence ID" value="KWA74127.1"/>
    <property type="molecule type" value="Genomic_DNA"/>
</dbReference>
<keyword evidence="1 3" id="KW-0597">Phosphoprotein</keyword>
<evidence type="ECO:0000313" key="6">
    <source>
        <dbReference type="EMBL" id="KWA74127.1"/>
    </source>
</evidence>
<dbReference type="PROSITE" id="PS50110">
    <property type="entry name" value="RESPONSE_REGULATORY"/>
    <property type="match status" value="1"/>
</dbReference>
<dbReference type="InterPro" id="IPR036388">
    <property type="entry name" value="WH-like_DNA-bd_sf"/>
</dbReference>
<dbReference type="InterPro" id="IPR058245">
    <property type="entry name" value="NreC/VraR/RcsB-like_REC"/>
</dbReference>
<reference evidence="6 7" key="1">
    <citation type="submission" date="2015-11" db="EMBL/GenBank/DDBJ databases">
        <title>Expanding the genomic diversity of Burkholderia species for the development of highly accurate diagnostics.</title>
        <authorList>
            <person name="Sahl J."/>
            <person name="Keim P."/>
            <person name="Wagner D."/>
        </authorList>
    </citation>
    <scope>NUCLEOTIDE SEQUENCE [LARGE SCALE GENOMIC DNA]</scope>
    <source>
        <strain evidence="6 7">MSMB2087WGS</strain>
    </source>
</reference>
<proteinExistence type="predicted"/>
<evidence type="ECO:0000256" key="2">
    <source>
        <dbReference type="ARBA" id="ARBA00023125"/>
    </source>
</evidence>
<dbReference type="Gene3D" id="1.10.10.10">
    <property type="entry name" value="Winged helix-like DNA-binding domain superfamily/Winged helix DNA-binding domain"/>
    <property type="match status" value="1"/>
</dbReference>
<dbReference type="SUPFAM" id="SSF46894">
    <property type="entry name" value="C-terminal effector domain of the bipartite response regulators"/>
    <property type="match status" value="1"/>
</dbReference>
<dbReference type="PRINTS" id="PR00038">
    <property type="entry name" value="HTHLUXR"/>
</dbReference>
<feature type="modified residue" description="4-aspartylphosphate" evidence="3">
    <location>
        <position position="56"/>
    </location>
</feature>
<gene>
    <name evidence="6" type="ORF">WL29_02815</name>
</gene>
<dbReference type="SMART" id="SM00448">
    <property type="entry name" value="REC"/>
    <property type="match status" value="1"/>
</dbReference>
<dbReference type="Gene3D" id="3.40.50.2300">
    <property type="match status" value="1"/>
</dbReference>
<dbReference type="SUPFAM" id="SSF52172">
    <property type="entry name" value="CheY-like"/>
    <property type="match status" value="1"/>
</dbReference>
<dbReference type="AlphaFoldDB" id="A0A106CB28"/>
<evidence type="ECO:0000259" key="5">
    <source>
        <dbReference type="PROSITE" id="PS50110"/>
    </source>
</evidence>
<dbReference type="InterPro" id="IPR011006">
    <property type="entry name" value="CheY-like_superfamily"/>
</dbReference>
<dbReference type="PANTHER" id="PTHR43214">
    <property type="entry name" value="TWO-COMPONENT RESPONSE REGULATOR"/>
    <property type="match status" value="1"/>
</dbReference>
<sequence>MTSITLSIADDHPIILHSIKLLVEHQPLLQLRHVCNSGRELLAALARDPTHLVLTDLTMPAPGGSYDGLALLRAVRAVAPHSGLIVLTAQSNAAILTKAMQLGARALVGKNDPAHEIIRACMQVHAGATHHVSPAMRKRMEDGRSTHMCDSNLTQKELDVVRLTANGLSLSEIALQYQRSVSTISSQKSTAMRKLGVHSTADLIRYATENGLT</sequence>
<evidence type="ECO:0000256" key="1">
    <source>
        <dbReference type="ARBA" id="ARBA00022553"/>
    </source>
</evidence>
<evidence type="ECO:0000313" key="7">
    <source>
        <dbReference type="Proteomes" id="UP000060630"/>
    </source>
</evidence>
<evidence type="ECO:0008006" key="8">
    <source>
        <dbReference type="Google" id="ProtNLM"/>
    </source>
</evidence>
<feature type="domain" description="HTH luxR-type" evidence="4">
    <location>
        <begin position="147"/>
        <end position="211"/>
    </location>
</feature>
<evidence type="ECO:0000259" key="4">
    <source>
        <dbReference type="PROSITE" id="PS50043"/>
    </source>
</evidence>
<evidence type="ECO:0000256" key="3">
    <source>
        <dbReference type="PROSITE-ProRule" id="PRU00169"/>
    </source>
</evidence>
<dbReference type="GO" id="GO:0003677">
    <property type="term" value="F:DNA binding"/>
    <property type="evidence" value="ECO:0007669"/>
    <property type="project" value="UniProtKB-KW"/>
</dbReference>